<reference evidence="2" key="1">
    <citation type="submission" date="2016-11" db="UniProtKB">
        <authorList>
            <consortium name="WormBaseParasite"/>
        </authorList>
    </citation>
    <scope>IDENTIFICATION</scope>
    <source>
        <strain evidence="2">KR3021</strain>
    </source>
</reference>
<proteinExistence type="predicted"/>
<protein>
    <submittedName>
        <fullName evidence="2">SHSP domain-containing protein</fullName>
    </submittedName>
</protein>
<organism evidence="1 2">
    <name type="scientific">Rhabditophanes sp. KR3021</name>
    <dbReference type="NCBI Taxonomy" id="114890"/>
    <lineage>
        <taxon>Eukaryota</taxon>
        <taxon>Metazoa</taxon>
        <taxon>Ecdysozoa</taxon>
        <taxon>Nematoda</taxon>
        <taxon>Chromadorea</taxon>
        <taxon>Rhabditida</taxon>
        <taxon>Tylenchina</taxon>
        <taxon>Panagrolaimomorpha</taxon>
        <taxon>Strongyloidoidea</taxon>
        <taxon>Alloionematidae</taxon>
        <taxon>Rhabditophanes</taxon>
    </lineage>
</organism>
<sequence>MALVSRRPFDHDLAIRDDDKFFDSWKDWPMDWPRPGEMVERFRRDSDRWWHDWPESWPQRNTIMPRFNDQLDQIDKNWRNDPFWKGMYPIWAEPTFKDGVDVKVNVVSDQEKFAVEIDAYQFRPEELQVKTMDDTLIIEGQHQDKRDEENYTKMYFIRKYRLPNEVDLGRINSTMDNNGKLYVSAPKINLPPIDYNREKRIPIQQQSINYLPTPAPRDTRRSSNSSGYGNSPTASHAGSGNRIQETAYEKTKRGISYDRNNFQSRNYSDDNFNRNNVYHHADNNRPPTSQPQPFVNNQTSPQQSFANNQNRLDQKYSRSREESFASAGNSKFNGNVRDVPIKIETRYDPILERSQSGMSNNLASQQPHYNDYPTTTRSQSSTRYIRKMTVKE</sequence>
<dbReference type="WBParaSite" id="RSKR_0000667300.1">
    <property type="protein sequence ID" value="RSKR_0000667300.1"/>
    <property type="gene ID" value="RSKR_0000667300"/>
</dbReference>
<evidence type="ECO:0000313" key="1">
    <source>
        <dbReference type="Proteomes" id="UP000095286"/>
    </source>
</evidence>
<evidence type="ECO:0000313" key="2">
    <source>
        <dbReference type="WBParaSite" id="RSKR_0000667300.1"/>
    </source>
</evidence>
<accession>A0AC35U2Y3</accession>
<name>A0AC35U2Y3_9BILA</name>
<dbReference type="Proteomes" id="UP000095286">
    <property type="component" value="Unplaced"/>
</dbReference>